<feature type="signal peptide" evidence="1">
    <location>
        <begin position="1"/>
        <end position="19"/>
    </location>
</feature>
<keyword evidence="1" id="KW-0732">Signal</keyword>
<reference evidence="5" key="1">
    <citation type="submission" date="2021-06" db="EMBL/GenBank/DDBJ databases">
        <authorList>
            <person name="Huq M.A."/>
        </authorList>
    </citation>
    <scope>NUCLEOTIDE SEQUENCE</scope>
    <source>
        <strain evidence="5">MAH-26</strain>
    </source>
</reference>
<gene>
    <name evidence="5" type="ORF">KTO63_00870</name>
</gene>
<dbReference type="Pfam" id="PF16334">
    <property type="entry name" value="DUF4964"/>
    <property type="match status" value="1"/>
</dbReference>
<feature type="chain" id="PRO_5039000914" evidence="1">
    <location>
        <begin position="20"/>
        <end position="813"/>
    </location>
</feature>
<feature type="domain" description="Glutaminase A central" evidence="3">
    <location>
        <begin position="469"/>
        <end position="805"/>
    </location>
</feature>
<dbReference type="InterPro" id="IPR032515">
    <property type="entry name" value="DUF4964"/>
</dbReference>
<organism evidence="5 6">
    <name type="scientific">Pinibacter aurantiacus</name>
    <dbReference type="NCBI Taxonomy" id="2851599"/>
    <lineage>
        <taxon>Bacteria</taxon>
        <taxon>Pseudomonadati</taxon>
        <taxon>Bacteroidota</taxon>
        <taxon>Chitinophagia</taxon>
        <taxon>Chitinophagales</taxon>
        <taxon>Chitinophagaceae</taxon>
        <taxon>Pinibacter</taxon>
    </lineage>
</organism>
<evidence type="ECO:0000259" key="3">
    <source>
        <dbReference type="Pfam" id="PF16335"/>
    </source>
</evidence>
<dbReference type="InterPro" id="IPR052743">
    <property type="entry name" value="Glutaminase_GtaA"/>
</dbReference>
<keyword evidence="6" id="KW-1185">Reference proteome</keyword>
<evidence type="ECO:0000259" key="4">
    <source>
        <dbReference type="Pfam" id="PF17168"/>
    </source>
</evidence>
<dbReference type="Pfam" id="PF17168">
    <property type="entry name" value="DUF5127"/>
    <property type="match status" value="1"/>
</dbReference>
<dbReference type="InterPro" id="IPR032514">
    <property type="entry name" value="GtaA_central"/>
</dbReference>
<evidence type="ECO:0000256" key="1">
    <source>
        <dbReference type="SAM" id="SignalP"/>
    </source>
</evidence>
<accession>A0A9E2S5J3</accession>
<name>A0A9E2S5J3_9BACT</name>
<sequence length="813" mass="89806">MKRLLLAASVLGFGVQSIAQLHKAPAYPLITHDTYFSVWSFTDQLNASTTKHWTGADQSLVGLVKVDNKIYRFMGMDEKSYKTILPASDEKNYSIQYTETNPGGDWMNAAFNDKAWQTGNAPFSDNTDAKGATTWKSKDLWVRRSFNVSNLPTGKVYLKLNHDDNVEVYLNGKKIYTKEGWVHKFIYIPIDLSAFKSGNNVLAIHCANTAGGAYLDAGIVMEQTTEGSTLLDAKQLDVNISATQTAYSFMCGAVKLDVTFTSPLLMNNLKMLARPVSYITAKVASADGKQHDVNVYLGTSSDLAVNEATQQVTANAYSTGDLSILKAGTVAQPILQKKGDDVRIDWGYLYVAAPKSSKATQFIATPQDALAAFKRGTTAKTSADKHLTLATVVPFGKVGSDAAEQFIMLGYDDINPVQYFGKNLLPWWKENGGNIESELADALNSYKSVIASCNTFDNELYNNAVKSGGEDYAQLCVLAYRQSISAHKLVKSPQGDLLFLSKENFSNGSINTVDITYPSAPLYLYYNPDLLKGMMTGIFYYSESGKWTKPFAAHDLGTYPLANGQTYGEDMPVEESGNMIICAAAIAKAEGNAEYARKHWKTLSVWAGYLQKAGFDPANQLCTDDFAGHLARNANLSVKAIVALGAYAKLADQLGEKETAEAYRKSASEMAAKWATMAADGDHYALTFDGKNTWSQKYNLVWDKLLGLNLFSKDVYAKEVKYYLTKQNVYGLPLDSRKSYTKSDWIMWTATLADNQNDFQAFVKPLLKYAEETPTRVPLSDWHETTNGKQVGFQARSVVGGYYIKMLEDKWKN</sequence>
<dbReference type="InterPro" id="IPR033433">
    <property type="entry name" value="GtaA_N"/>
</dbReference>
<dbReference type="Pfam" id="PF16335">
    <property type="entry name" value="GtaA_6_Hairpin"/>
    <property type="match status" value="1"/>
</dbReference>
<feature type="domain" description="Glutaminase A N-terminal" evidence="4">
    <location>
        <begin position="243"/>
        <end position="462"/>
    </location>
</feature>
<evidence type="ECO:0000313" key="5">
    <source>
        <dbReference type="EMBL" id="MBV4355678.1"/>
    </source>
</evidence>
<feature type="domain" description="DUF4964" evidence="2">
    <location>
        <begin position="23"/>
        <end position="86"/>
    </location>
</feature>
<dbReference type="EMBL" id="JAHSPG010000001">
    <property type="protein sequence ID" value="MBV4355678.1"/>
    <property type="molecule type" value="Genomic_DNA"/>
</dbReference>
<evidence type="ECO:0000313" key="6">
    <source>
        <dbReference type="Proteomes" id="UP000812270"/>
    </source>
</evidence>
<proteinExistence type="predicted"/>
<dbReference type="Proteomes" id="UP000812270">
    <property type="component" value="Unassembled WGS sequence"/>
</dbReference>
<dbReference type="PANTHER" id="PTHR31987">
    <property type="entry name" value="GLUTAMINASE A-RELATED"/>
    <property type="match status" value="1"/>
</dbReference>
<dbReference type="RefSeq" id="WP_217789226.1">
    <property type="nucleotide sequence ID" value="NZ_JAHSPG010000001.1"/>
</dbReference>
<comment type="caution">
    <text evidence="5">The sequence shown here is derived from an EMBL/GenBank/DDBJ whole genome shotgun (WGS) entry which is preliminary data.</text>
</comment>
<dbReference type="PANTHER" id="PTHR31987:SF1">
    <property type="entry name" value="GLUTAMINASE A"/>
    <property type="match status" value="1"/>
</dbReference>
<dbReference type="AlphaFoldDB" id="A0A9E2S5J3"/>
<protein>
    <submittedName>
        <fullName evidence="5">DUF4965 domain-containing protein</fullName>
    </submittedName>
</protein>
<evidence type="ECO:0000259" key="2">
    <source>
        <dbReference type="Pfam" id="PF16334"/>
    </source>
</evidence>